<evidence type="ECO:0000313" key="2">
    <source>
        <dbReference type="Proteomes" id="UP000054321"/>
    </source>
</evidence>
<organism evidence="1 2">
    <name type="scientific">Oidiodendron maius (strain Zn)</name>
    <dbReference type="NCBI Taxonomy" id="913774"/>
    <lineage>
        <taxon>Eukaryota</taxon>
        <taxon>Fungi</taxon>
        <taxon>Dikarya</taxon>
        <taxon>Ascomycota</taxon>
        <taxon>Pezizomycotina</taxon>
        <taxon>Leotiomycetes</taxon>
        <taxon>Leotiomycetes incertae sedis</taxon>
        <taxon>Myxotrichaceae</taxon>
        <taxon>Oidiodendron</taxon>
    </lineage>
</organism>
<dbReference type="InterPro" id="IPR029058">
    <property type="entry name" value="AB_hydrolase_fold"/>
</dbReference>
<dbReference type="Proteomes" id="UP000054321">
    <property type="component" value="Unassembled WGS sequence"/>
</dbReference>
<proteinExistence type="predicted"/>
<sequence length="171" mass="19182">MALESFTVRTDALVVQQYWIANHPSRIRRAIVHEVPLSAVPEMNVLATMPEPQLITTCKHIFGTVMNEGQDAWNGLGPEYHARLEKNFQVWAKNYIITFGPSMDAVIVNLKDRPITWTIGAMMPVAAVLLNVKVACRNNIDIRLLPCKHFPYVSIPDKLAAHINDAATPKQ</sequence>
<dbReference type="HOGENOM" id="CLU_1563328_0_0_1"/>
<dbReference type="AlphaFoldDB" id="A0A0C3DL58"/>
<evidence type="ECO:0000313" key="1">
    <source>
        <dbReference type="EMBL" id="KIN02748.1"/>
    </source>
</evidence>
<dbReference type="InParanoid" id="A0A0C3DL58"/>
<dbReference type="OrthoDB" id="408373at2759"/>
<reference evidence="1 2" key="1">
    <citation type="submission" date="2014-04" db="EMBL/GenBank/DDBJ databases">
        <authorList>
            <consortium name="DOE Joint Genome Institute"/>
            <person name="Kuo A."/>
            <person name="Martino E."/>
            <person name="Perotto S."/>
            <person name="Kohler A."/>
            <person name="Nagy L.G."/>
            <person name="Floudas D."/>
            <person name="Copeland A."/>
            <person name="Barry K.W."/>
            <person name="Cichocki N."/>
            <person name="Veneault-Fourrey C."/>
            <person name="LaButti K."/>
            <person name="Lindquist E.A."/>
            <person name="Lipzen A."/>
            <person name="Lundell T."/>
            <person name="Morin E."/>
            <person name="Murat C."/>
            <person name="Sun H."/>
            <person name="Tunlid A."/>
            <person name="Henrissat B."/>
            <person name="Grigoriev I.V."/>
            <person name="Hibbett D.S."/>
            <person name="Martin F."/>
            <person name="Nordberg H.P."/>
            <person name="Cantor M.N."/>
            <person name="Hua S.X."/>
        </authorList>
    </citation>
    <scope>NUCLEOTIDE SEQUENCE [LARGE SCALE GENOMIC DNA]</scope>
    <source>
        <strain evidence="1 2">Zn</strain>
    </source>
</reference>
<accession>A0A0C3DL58</accession>
<dbReference type="Gene3D" id="3.40.50.1820">
    <property type="entry name" value="alpha/beta hydrolase"/>
    <property type="match status" value="1"/>
</dbReference>
<protein>
    <submittedName>
        <fullName evidence="1">Uncharacterized protein</fullName>
    </submittedName>
</protein>
<keyword evidence="2" id="KW-1185">Reference proteome</keyword>
<reference evidence="2" key="2">
    <citation type="submission" date="2015-01" db="EMBL/GenBank/DDBJ databases">
        <title>Evolutionary Origins and Diversification of the Mycorrhizal Mutualists.</title>
        <authorList>
            <consortium name="DOE Joint Genome Institute"/>
            <consortium name="Mycorrhizal Genomics Consortium"/>
            <person name="Kohler A."/>
            <person name="Kuo A."/>
            <person name="Nagy L.G."/>
            <person name="Floudas D."/>
            <person name="Copeland A."/>
            <person name="Barry K.W."/>
            <person name="Cichocki N."/>
            <person name="Veneault-Fourrey C."/>
            <person name="LaButti K."/>
            <person name="Lindquist E.A."/>
            <person name="Lipzen A."/>
            <person name="Lundell T."/>
            <person name="Morin E."/>
            <person name="Murat C."/>
            <person name="Riley R."/>
            <person name="Ohm R."/>
            <person name="Sun H."/>
            <person name="Tunlid A."/>
            <person name="Henrissat B."/>
            <person name="Grigoriev I.V."/>
            <person name="Hibbett D.S."/>
            <person name="Martin F."/>
        </authorList>
    </citation>
    <scope>NUCLEOTIDE SEQUENCE [LARGE SCALE GENOMIC DNA]</scope>
    <source>
        <strain evidence="2">Zn</strain>
    </source>
</reference>
<gene>
    <name evidence="1" type="ORF">OIDMADRAFT_144005</name>
</gene>
<dbReference type="EMBL" id="KN832874">
    <property type="protein sequence ID" value="KIN02748.1"/>
    <property type="molecule type" value="Genomic_DNA"/>
</dbReference>
<name>A0A0C3DL58_OIDMZ</name>